<dbReference type="PANTHER" id="PTHR32086">
    <property type="entry name" value="FANCONI ANEMIA GROUP D2 PROTEIN"/>
    <property type="match status" value="1"/>
</dbReference>
<dbReference type="GO" id="GO:1990918">
    <property type="term" value="P:double-strand break repair involved in meiotic recombination"/>
    <property type="evidence" value="ECO:0007669"/>
    <property type="project" value="TreeGrafter"/>
</dbReference>
<feature type="compositionally biased region" description="Acidic residues" evidence="6">
    <location>
        <begin position="1659"/>
        <end position="1670"/>
    </location>
</feature>
<dbReference type="GO" id="GO:0005634">
    <property type="term" value="C:nucleus"/>
    <property type="evidence" value="ECO:0007669"/>
    <property type="project" value="UniProtKB-SubCell"/>
</dbReference>
<dbReference type="CDD" id="cd11721">
    <property type="entry name" value="FANCD2"/>
    <property type="match status" value="1"/>
</dbReference>
<gene>
    <name evidence="7" type="ORF">P4O66_009579</name>
</gene>
<feature type="compositionally biased region" description="Basic and acidic residues" evidence="6">
    <location>
        <begin position="857"/>
        <end position="868"/>
    </location>
</feature>
<accession>A0AAD8ZBI2</accession>
<feature type="compositionally biased region" description="Low complexity" evidence="6">
    <location>
        <begin position="1723"/>
        <end position="1733"/>
    </location>
</feature>
<evidence type="ECO:0000256" key="4">
    <source>
        <dbReference type="ARBA" id="ARBA00023242"/>
    </source>
</evidence>
<dbReference type="GO" id="GO:0000793">
    <property type="term" value="C:condensed chromosome"/>
    <property type="evidence" value="ECO:0007669"/>
    <property type="project" value="TreeGrafter"/>
</dbReference>
<evidence type="ECO:0000256" key="6">
    <source>
        <dbReference type="SAM" id="MobiDB-lite"/>
    </source>
</evidence>
<keyword evidence="2" id="KW-1017">Isopeptide bond</keyword>
<evidence type="ECO:0000256" key="2">
    <source>
        <dbReference type="ARBA" id="ARBA00022499"/>
    </source>
</evidence>
<dbReference type="GO" id="GO:0036297">
    <property type="term" value="P:interstrand cross-link repair"/>
    <property type="evidence" value="ECO:0007669"/>
    <property type="project" value="TreeGrafter"/>
</dbReference>
<protein>
    <recommendedName>
        <fullName evidence="9">FA complementation group D2</fullName>
    </recommendedName>
</protein>
<feature type="compositionally biased region" description="Basic and acidic residues" evidence="6">
    <location>
        <begin position="1744"/>
        <end position="1762"/>
    </location>
</feature>
<dbReference type="InterPro" id="IPR029448">
    <property type="entry name" value="FANCD2"/>
</dbReference>
<dbReference type="GO" id="GO:0007129">
    <property type="term" value="P:homologous chromosome pairing at meiosis"/>
    <property type="evidence" value="ECO:0007669"/>
    <property type="project" value="TreeGrafter"/>
</dbReference>
<evidence type="ECO:0000256" key="3">
    <source>
        <dbReference type="ARBA" id="ARBA00022843"/>
    </source>
</evidence>
<dbReference type="EMBL" id="JAROKS010000015">
    <property type="protein sequence ID" value="KAK1796543.1"/>
    <property type="molecule type" value="Genomic_DNA"/>
</dbReference>
<evidence type="ECO:0000256" key="5">
    <source>
        <dbReference type="ARBA" id="ARBA00093456"/>
    </source>
</evidence>
<feature type="region of interest" description="Disordered" evidence="6">
    <location>
        <begin position="1654"/>
        <end position="1681"/>
    </location>
</feature>
<feature type="compositionally biased region" description="Acidic residues" evidence="6">
    <location>
        <begin position="1734"/>
        <end position="1743"/>
    </location>
</feature>
<reference evidence="7" key="1">
    <citation type="submission" date="2023-03" db="EMBL/GenBank/DDBJ databases">
        <title>Electrophorus voltai genome.</title>
        <authorList>
            <person name="Bian C."/>
        </authorList>
    </citation>
    <scope>NUCLEOTIDE SEQUENCE</scope>
    <source>
        <strain evidence="7">CB-2022</strain>
        <tissue evidence="7">Muscle</tissue>
    </source>
</reference>
<dbReference type="Proteomes" id="UP001239994">
    <property type="component" value="Unassembled WGS sequence"/>
</dbReference>
<keyword evidence="4" id="KW-0539">Nucleus</keyword>
<keyword evidence="8" id="KW-1185">Reference proteome</keyword>
<feature type="region of interest" description="Disordered" evidence="6">
    <location>
        <begin position="846"/>
        <end position="868"/>
    </location>
</feature>
<dbReference type="Pfam" id="PF14631">
    <property type="entry name" value="FancD2"/>
    <property type="match status" value="3"/>
</dbReference>
<keyword evidence="3" id="KW-0832">Ubl conjugation</keyword>
<evidence type="ECO:0000256" key="1">
    <source>
        <dbReference type="ARBA" id="ARBA00004123"/>
    </source>
</evidence>
<dbReference type="GO" id="GO:0070182">
    <property type="term" value="F:DNA polymerase binding"/>
    <property type="evidence" value="ECO:0007669"/>
    <property type="project" value="TreeGrafter"/>
</dbReference>
<feature type="region of interest" description="Disordered" evidence="6">
    <location>
        <begin position="1391"/>
        <end position="1412"/>
    </location>
</feature>
<comment type="subcellular location">
    <subcellularLocation>
        <location evidence="1">Nucleus</location>
    </subcellularLocation>
</comment>
<proteinExistence type="inferred from homology"/>
<comment type="caution">
    <text evidence="7">The sequence shown here is derived from an EMBL/GenBank/DDBJ whole genome shotgun (WGS) entry which is preliminary data.</text>
</comment>
<feature type="region of interest" description="Disordered" evidence="6">
    <location>
        <begin position="1"/>
        <end position="44"/>
    </location>
</feature>
<dbReference type="PANTHER" id="PTHR32086:SF0">
    <property type="entry name" value="FANCONI ANEMIA GROUP D2 PROTEIN"/>
    <property type="match status" value="1"/>
</dbReference>
<name>A0AAD8ZBI2_9TELE</name>
<feature type="compositionally biased region" description="Polar residues" evidence="6">
    <location>
        <begin position="11"/>
        <end position="20"/>
    </location>
</feature>
<evidence type="ECO:0008006" key="9">
    <source>
        <dbReference type="Google" id="ProtNLM"/>
    </source>
</evidence>
<organism evidence="7 8">
    <name type="scientific">Electrophorus voltai</name>
    <dbReference type="NCBI Taxonomy" id="2609070"/>
    <lineage>
        <taxon>Eukaryota</taxon>
        <taxon>Metazoa</taxon>
        <taxon>Chordata</taxon>
        <taxon>Craniata</taxon>
        <taxon>Vertebrata</taxon>
        <taxon>Euteleostomi</taxon>
        <taxon>Actinopterygii</taxon>
        <taxon>Neopterygii</taxon>
        <taxon>Teleostei</taxon>
        <taxon>Ostariophysi</taxon>
        <taxon>Gymnotiformes</taxon>
        <taxon>Gymnotoidei</taxon>
        <taxon>Gymnotidae</taxon>
        <taxon>Electrophorus</taxon>
    </lineage>
</organism>
<sequence length="1762" mass="196684">MMRKKKRPASFSVNEGTTSFDAPKSKKKSSAQPPRPAAPDEVPDSVFVQILRESGVTLKHGNMSNEIAVDQVVFQKRLQHHLRKNPRYPSIIKEFISGLESHIEDPERFRNCLLPSLPRSAGEGETSSFQESLVRLLLGVEMLQAKSDIFFIYNLFKLLFSHEPVSKRLTHGPLPSALLQENTQLTVPILDALSSLNLSSALLAEVRGAVMTTVSAVQLEDLPVVVKFILHSISASDSSEVVCDLHKKLNLEQCMLSSVLQASQSHEKSKSSKDSVALVLEVIKSAVRFQKTISEAWLKAVENVHETEDHKVLDVLVLLILHSTNANQSRRGAEQLLKVKVRRGLIQEALLSRTFRDYAQVMCNDMCLAMVWGCVCVCVCVCVEQVMRGYFPSILALAQSLLRSPDCCVVPFGGHMYKLAFTAFDSYCQQEVVGSLVTHVCSGVSGEAGVALELLCELVSQKPTEMAQYAVFVKKQVVIVLNAVKGILDYMEKLNPQQIRQLFHLLSSLAFRHDQHVSHIQDDMHIVVRKQLSSTVPKYKRIGIIGAVMMVGIMAAPRSNAGVSQGGTLPKDTHRQVMPLLELVRSCSEVSAEATALYYDELANLLQTFPLDPLVQAWIGKSVLEEFQEDFVVDLGAEIAGSFPFPASVMYNLDDEESQGGIAINLLPLQTQDVPRRADGRATAAPGNTGRHVSPLCLSSFFRLLRLCEEKQHQGDLEEIDALLGCPLILTDMEVVEKMDSLSKAEREFFCSLLFYTINWFREVVNAFCKQTDPEMKMKVVTRLQNITYLQTLLETCLAASPGFIPPLANFDCESPEVLATTSSTAPAKKANRSKETVSHFPHFFPQPNQWGRRGKRQTDHPEKEKGTKAAVSVSSYRPFFRELDMEALGVLQCGLLSRSVLDTELHSKVREEVQLGPAELLFLLEDMWHKLKFSLASTPAKKAPFLKKALFNCSGYYLVTVTAWTVQVKADRAVGFSRLQQKSSKDVATFCVQLLPTLCTHLENCHNHFQTLITEKQGVVDALGVDVKEQQLMCSAYQLLLQVLDTTFSWSVSGFSQPEQRALLRRALGVLASRLKEEDTDLSMEQFIKHSSEYLLNLRSTVPSLSAALSLTQLIITLGQCGGPSPGSHRNAIASLAKHFLCQEWVTVSGAKDRGNKHNDALHSLLCLYLEHTDDVLKAVEEIAGEGIRELLTEAKDTRSRSWATLCRQTFLVYYKALMAELERSVRKLPPGRQTDSKEVQSEKLLTWNIAVRDFHILVNLVKVFDSRPVLSVCLKYGRLFLESFLKLGMPLLDYSFKKHKEDVQSLLKTFQLSTRQLHHMCGHSKVASNMCLMKWIRQDMGLTNHVPALKKGLEQFVYRVKAMLTLNQCQEAFWLGNLKNRDLKGEEILSQRSAESDEEDEESSQLPEEQNEEGCHSYCCLHAEVPSCLPIFTAAGPSGSKRSVSEGQLPALLLIWLDREKEGFATSLVYPEIATCLVGPSFNNQRPLAPPINGGRITLEVTWPQTGLWKGRETIQGEESAQLSVTAAILETQGTGVDYQTQADCCRYAVGSILSECEEKPDEELQRLYEKFGFRVISFPEVSCAVSTSFPNRCPLSPICGAYRVYPELSAYITERRLSAYPFLEICKGDVIHYMCPVEDQKSFFVPELIENQEKENAEDEKDNDVTETGESREIQNSPLMQEACDEIPDMAGAPISLHQNPEQDEGDAQSEEGNQGTKGSSESVDSGSSFEELDMDMEEEAKEKKDGKKDDVEDNEERA</sequence>
<comment type="similarity">
    <text evidence="5">Belongs to the Fanconi anemia protein FANCD2 family.</text>
</comment>
<dbReference type="GO" id="GO:0031573">
    <property type="term" value="P:mitotic intra-S DNA damage checkpoint signaling"/>
    <property type="evidence" value="ECO:0007669"/>
    <property type="project" value="TreeGrafter"/>
</dbReference>
<feature type="region of interest" description="Disordered" evidence="6">
    <location>
        <begin position="822"/>
        <end position="841"/>
    </location>
</feature>
<feature type="region of interest" description="Disordered" evidence="6">
    <location>
        <begin position="1693"/>
        <end position="1762"/>
    </location>
</feature>
<evidence type="ECO:0000313" key="8">
    <source>
        <dbReference type="Proteomes" id="UP001239994"/>
    </source>
</evidence>
<evidence type="ECO:0000313" key="7">
    <source>
        <dbReference type="EMBL" id="KAK1796543.1"/>
    </source>
</evidence>